<evidence type="ECO:0000256" key="1">
    <source>
        <dbReference type="SAM" id="Phobius"/>
    </source>
</evidence>
<keyword evidence="2" id="KW-0378">Hydrolase</keyword>
<dbReference type="InterPro" id="IPR007404">
    <property type="entry name" value="YdjM-like"/>
</dbReference>
<dbReference type="GO" id="GO:0016787">
    <property type="term" value="F:hydrolase activity"/>
    <property type="evidence" value="ECO:0007669"/>
    <property type="project" value="UniProtKB-KW"/>
</dbReference>
<protein>
    <submittedName>
        <fullName evidence="2">Metal-dependent hydrolase</fullName>
    </submittedName>
</protein>
<feature type="transmembrane region" description="Helical" evidence="1">
    <location>
        <begin position="145"/>
        <end position="162"/>
    </location>
</feature>
<dbReference type="AlphaFoldDB" id="A0A5D4R788"/>
<keyword evidence="1" id="KW-0472">Membrane</keyword>
<keyword evidence="1" id="KW-0812">Transmembrane</keyword>
<dbReference type="Pfam" id="PF04307">
    <property type="entry name" value="YdjM"/>
    <property type="match status" value="1"/>
</dbReference>
<feature type="transmembrane region" description="Helical" evidence="1">
    <location>
        <begin position="115"/>
        <end position="139"/>
    </location>
</feature>
<proteinExistence type="predicted"/>
<organism evidence="2 3">
    <name type="scientific">Bacillus infantis</name>
    <dbReference type="NCBI Taxonomy" id="324767"/>
    <lineage>
        <taxon>Bacteria</taxon>
        <taxon>Bacillati</taxon>
        <taxon>Bacillota</taxon>
        <taxon>Bacilli</taxon>
        <taxon>Bacillales</taxon>
        <taxon>Bacillaceae</taxon>
        <taxon>Bacillus</taxon>
    </lineage>
</organism>
<comment type="caution">
    <text evidence="2">The sequence shown here is derived from an EMBL/GenBank/DDBJ whole genome shotgun (WGS) entry which is preliminary data.</text>
</comment>
<accession>A0A5D4R788</accession>
<dbReference type="RefSeq" id="WP_148975978.1">
    <property type="nucleotide sequence ID" value="NZ_JBNIKU010000003.1"/>
</dbReference>
<dbReference type="Proteomes" id="UP000322139">
    <property type="component" value="Unassembled WGS sequence"/>
</dbReference>
<name>A0A5D4R788_9BACI</name>
<gene>
    <name evidence="2" type="ORF">FZD51_17650</name>
</gene>
<evidence type="ECO:0000313" key="3">
    <source>
        <dbReference type="Proteomes" id="UP000322139"/>
    </source>
</evidence>
<keyword evidence="1" id="KW-1133">Transmembrane helix</keyword>
<dbReference type="EMBL" id="VTER01000009">
    <property type="protein sequence ID" value="TYS45874.1"/>
    <property type="molecule type" value="Genomic_DNA"/>
</dbReference>
<sequence length="208" mass="22077">MNGTAHMTVGAVIGFMAANAVHSSPAETLVLVGIGTASALLPDADIDGKLSNKITISHKAIRSIAQTIGLLMCLYSFLEGESKERWLGMGAGAAIVILASFITKRRMLTVTGIGIAAGGLSLQESWLLLLGVYIIAASFVSHRTYTHSAAGLIFFAVIAYRLDASLAIEGVFKTCMAAYASHLITDMKFLPFNKRGIKLLLPFSSKEI</sequence>
<reference evidence="2 3" key="1">
    <citation type="submission" date="2019-08" db="EMBL/GenBank/DDBJ databases">
        <title>Bacillus genomes from the desert of Cuatro Cienegas, Coahuila.</title>
        <authorList>
            <person name="Olmedo-Alvarez G."/>
        </authorList>
    </citation>
    <scope>NUCLEOTIDE SEQUENCE [LARGE SCALE GENOMIC DNA]</scope>
    <source>
        <strain evidence="2 3">CH446_14T</strain>
    </source>
</reference>
<evidence type="ECO:0000313" key="2">
    <source>
        <dbReference type="EMBL" id="TYS45874.1"/>
    </source>
</evidence>